<proteinExistence type="inferred from homology"/>
<dbReference type="Gene3D" id="3.30.1200.10">
    <property type="entry name" value="YggU-like"/>
    <property type="match status" value="1"/>
</dbReference>
<evidence type="ECO:0000256" key="2">
    <source>
        <dbReference type="HAMAP-Rule" id="MF_00634"/>
    </source>
</evidence>
<reference evidence="3 4" key="1">
    <citation type="submission" date="2017-09" db="EMBL/GenBank/DDBJ databases">
        <title>Depth-based differentiation of microbial function through sediment-hosted aquifers and enrichment of novel symbionts in the deep terrestrial subsurface.</title>
        <authorList>
            <person name="Probst A.J."/>
            <person name="Ladd B."/>
            <person name="Jarett J.K."/>
            <person name="Geller-Mcgrath D.E."/>
            <person name="Sieber C.M."/>
            <person name="Emerson J.B."/>
            <person name="Anantharaman K."/>
            <person name="Thomas B.C."/>
            <person name="Malmstrom R."/>
            <person name="Stieglmeier M."/>
            <person name="Klingl A."/>
            <person name="Woyke T."/>
            <person name="Ryan C.M."/>
            <person name="Banfield J.F."/>
        </authorList>
    </citation>
    <scope>NUCLEOTIDE SEQUENCE [LARGE SCALE GENOMIC DNA]</scope>
    <source>
        <strain evidence="3">CG10_big_fil_rev_8_21_14_0_10_48_11</strain>
    </source>
</reference>
<dbReference type="SUPFAM" id="SSF69786">
    <property type="entry name" value="YggU-like"/>
    <property type="match status" value="1"/>
</dbReference>
<dbReference type="HAMAP" id="MF_00634">
    <property type="entry name" value="UPF0235"/>
    <property type="match status" value="1"/>
</dbReference>
<dbReference type="AlphaFoldDB" id="A0A2M8LEL9"/>
<accession>A0A2M8LEL9</accession>
<comment type="caution">
    <text evidence="3">The sequence shown here is derived from an EMBL/GenBank/DDBJ whole genome shotgun (WGS) entry which is preliminary data.</text>
</comment>
<protein>
    <recommendedName>
        <fullName evidence="2">UPF0235 protein COV04_02955</fullName>
    </recommendedName>
</protein>
<dbReference type="InterPro" id="IPR036591">
    <property type="entry name" value="YggU-like_sf"/>
</dbReference>
<dbReference type="GO" id="GO:0005737">
    <property type="term" value="C:cytoplasm"/>
    <property type="evidence" value="ECO:0007669"/>
    <property type="project" value="TreeGrafter"/>
</dbReference>
<dbReference type="Pfam" id="PF02594">
    <property type="entry name" value="DUF167"/>
    <property type="match status" value="1"/>
</dbReference>
<evidence type="ECO:0000256" key="1">
    <source>
        <dbReference type="ARBA" id="ARBA00010364"/>
    </source>
</evidence>
<organism evidence="3 4">
    <name type="scientific">Candidatus Uhrbacteria bacterium CG10_big_fil_rev_8_21_14_0_10_48_11</name>
    <dbReference type="NCBI Taxonomy" id="1975037"/>
    <lineage>
        <taxon>Bacteria</taxon>
        <taxon>Candidatus Uhriibacteriota</taxon>
    </lineage>
</organism>
<sequence>METWRIFCFCGCAGTPSGGKLAYMWEDERETILRKGSVVITVSVLPGRSKTQARGVLTDGTVKIEVAAQPEKGKANDKLSEYLADAFSVPVAHVRILSGAHGRKKQIKITL</sequence>
<comment type="similarity">
    <text evidence="1 2">Belongs to the UPF0235 family.</text>
</comment>
<evidence type="ECO:0000313" key="3">
    <source>
        <dbReference type="EMBL" id="PJE75879.1"/>
    </source>
</evidence>
<dbReference type="PANTHER" id="PTHR13420">
    <property type="entry name" value="UPF0235 PROTEIN C15ORF40"/>
    <property type="match status" value="1"/>
</dbReference>
<dbReference type="Proteomes" id="UP000231152">
    <property type="component" value="Unassembled WGS sequence"/>
</dbReference>
<gene>
    <name evidence="3" type="ORF">COV04_02955</name>
</gene>
<evidence type="ECO:0000313" key="4">
    <source>
        <dbReference type="Proteomes" id="UP000231152"/>
    </source>
</evidence>
<dbReference type="SMART" id="SM01152">
    <property type="entry name" value="DUF167"/>
    <property type="match status" value="1"/>
</dbReference>
<dbReference type="EMBL" id="PFET01000009">
    <property type="protein sequence ID" value="PJE75879.1"/>
    <property type="molecule type" value="Genomic_DNA"/>
</dbReference>
<name>A0A2M8LEL9_9BACT</name>
<dbReference type="InterPro" id="IPR003746">
    <property type="entry name" value="DUF167"/>
</dbReference>
<dbReference type="NCBIfam" id="TIGR00251">
    <property type="entry name" value="DUF167 family protein"/>
    <property type="match status" value="1"/>
</dbReference>
<dbReference type="PANTHER" id="PTHR13420:SF7">
    <property type="entry name" value="UPF0235 PROTEIN C15ORF40"/>
    <property type="match status" value="1"/>
</dbReference>